<dbReference type="Proteomes" id="UP000031563">
    <property type="component" value="Unassembled WGS sequence"/>
</dbReference>
<dbReference type="GO" id="GO:0016020">
    <property type="term" value="C:membrane"/>
    <property type="evidence" value="ECO:0007669"/>
    <property type="project" value="InterPro"/>
</dbReference>
<evidence type="ECO:0000313" key="4">
    <source>
        <dbReference type="Proteomes" id="UP000031563"/>
    </source>
</evidence>
<keyword evidence="1" id="KW-1133">Transmembrane helix</keyword>
<name>A0A0F5I1W6_BACTR</name>
<dbReference type="STRING" id="1221996.QY95_02341"/>
<protein>
    <recommendedName>
        <fullName evidence="2">Regulatory protein YycH-like domain-containing protein</fullName>
    </recommendedName>
</protein>
<comment type="caution">
    <text evidence="3">The sequence shown here is derived from an EMBL/GenBank/DDBJ whole genome shotgun (WGS) entry which is preliminary data.</text>
</comment>
<evidence type="ECO:0000256" key="1">
    <source>
        <dbReference type="SAM" id="Phobius"/>
    </source>
</evidence>
<keyword evidence="1" id="KW-0472">Membrane</keyword>
<sequence>MDWSNTKTIFIIVFLVLDVFLLSVFLNRYSTSQFEFIKEASIEDKLKSYNVEYEELPEEVSKEPYITGEVKTFTEREIGELSGQSVRLRQNDTNLVSYLKKPVKLGENKMDDIRSFIESNVLYGDQYSYWDTSEEKDGTTYIFYQYYQDRQMFENIKAQLSIKVNRQGEIVSYHQMMLEKLMENGEEEEILSAHQAVQTLYLNGLIKPNSEISNVELGYYTVVQLTETQVLSPTWYFKIKSGDETKKMYVNAFDGSIYKNEESS</sequence>
<proteinExistence type="predicted"/>
<keyword evidence="4" id="KW-1185">Reference proteome</keyword>
<accession>A0A0F5I1W6</accession>
<dbReference type="EMBL" id="JWIR02000041">
    <property type="protein sequence ID" value="KKB39493.1"/>
    <property type="molecule type" value="Genomic_DNA"/>
</dbReference>
<feature type="transmembrane region" description="Helical" evidence="1">
    <location>
        <begin position="6"/>
        <end position="26"/>
    </location>
</feature>
<dbReference type="RefSeq" id="WP_040047912.1">
    <property type="nucleotide sequence ID" value="NZ_JWIR02000041.1"/>
</dbReference>
<dbReference type="Gene3D" id="2.40.128.690">
    <property type="entry name" value="YycH protein, domain 3-like"/>
    <property type="match status" value="1"/>
</dbReference>
<feature type="domain" description="Regulatory protein YycH-like" evidence="2">
    <location>
        <begin position="35"/>
        <end position="253"/>
    </location>
</feature>
<evidence type="ECO:0000313" key="3">
    <source>
        <dbReference type="EMBL" id="KKB39493.1"/>
    </source>
</evidence>
<gene>
    <name evidence="3" type="ORF">QY95_02341</name>
</gene>
<reference evidence="3" key="1">
    <citation type="submission" date="2015-02" db="EMBL/GenBank/DDBJ databases">
        <title>Genome Assembly of Bacillaceae bacterium MTCC 8252.</title>
        <authorList>
            <person name="Verma A."/>
            <person name="Khatri I."/>
            <person name="Mual P."/>
            <person name="Subramanian S."/>
            <person name="Krishnamurthi S."/>
        </authorList>
    </citation>
    <scope>NUCLEOTIDE SEQUENCE [LARGE SCALE GENOMIC DNA]</scope>
    <source>
        <strain evidence="3">MTCC 8252</strain>
    </source>
</reference>
<dbReference type="InterPro" id="IPR018604">
    <property type="entry name" value="YycI-like"/>
</dbReference>
<organism evidence="3 4">
    <name type="scientific">Bacillus thermotolerans</name>
    <name type="common">Quasibacillus thermotolerans</name>
    <dbReference type="NCBI Taxonomy" id="1221996"/>
    <lineage>
        <taxon>Bacteria</taxon>
        <taxon>Bacillati</taxon>
        <taxon>Bacillota</taxon>
        <taxon>Bacilli</taxon>
        <taxon>Bacillales</taxon>
        <taxon>Bacillaceae</taxon>
        <taxon>Bacillus</taxon>
    </lineage>
</organism>
<dbReference type="Pfam" id="PF09648">
    <property type="entry name" value="YycI"/>
    <property type="match status" value="1"/>
</dbReference>
<dbReference type="AlphaFoldDB" id="A0A0F5I1W6"/>
<keyword evidence="1" id="KW-0812">Transmembrane</keyword>
<evidence type="ECO:0000259" key="2">
    <source>
        <dbReference type="Pfam" id="PF09648"/>
    </source>
</evidence>